<accession>A0A8W8HX33</accession>
<dbReference type="PANTHER" id="PTHR31658">
    <property type="entry name" value="CONSERVED OLIGOMERIC GOLGI COMPLEX SUBUNIT 1"/>
    <property type="match status" value="1"/>
</dbReference>
<evidence type="ECO:0000256" key="3">
    <source>
        <dbReference type="ARBA" id="ARBA00020978"/>
    </source>
</evidence>
<dbReference type="EnsemblMetazoa" id="G11461.1">
    <property type="protein sequence ID" value="G11461.1:cds"/>
    <property type="gene ID" value="G11461"/>
</dbReference>
<keyword evidence="7" id="KW-0472">Membrane</keyword>
<dbReference type="Pfam" id="PF08700">
    <property type="entry name" value="VPS51_Exo84_N"/>
    <property type="match status" value="1"/>
</dbReference>
<dbReference type="OrthoDB" id="46189at2759"/>
<dbReference type="GO" id="GO:0015031">
    <property type="term" value="P:protein transport"/>
    <property type="evidence" value="ECO:0007669"/>
    <property type="project" value="UniProtKB-KW"/>
</dbReference>
<name>A0A8W8HX33_MAGGI</name>
<dbReference type="InterPro" id="IPR033370">
    <property type="entry name" value="COG1"/>
</dbReference>
<dbReference type="Proteomes" id="UP000005408">
    <property type="component" value="Unassembled WGS sequence"/>
</dbReference>
<evidence type="ECO:0000256" key="1">
    <source>
        <dbReference type="ARBA" id="ARBA00004395"/>
    </source>
</evidence>
<organism evidence="9 10">
    <name type="scientific">Magallana gigas</name>
    <name type="common">Pacific oyster</name>
    <name type="synonym">Crassostrea gigas</name>
    <dbReference type="NCBI Taxonomy" id="29159"/>
    <lineage>
        <taxon>Eukaryota</taxon>
        <taxon>Metazoa</taxon>
        <taxon>Spiralia</taxon>
        <taxon>Lophotrochozoa</taxon>
        <taxon>Mollusca</taxon>
        <taxon>Bivalvia</taxon>
        <taxon>Autobranchia</taxon>
        <taxon>Pteriomorphia</taxon>
        <taxon>Ostreida</taxon>
        <taxon>Ostreoidea</taxon>
        <taxon>Ostreidae</taxon>
        <taxon>Magallana</taxon>
    </lineage>
</organism>
<evidence type="ECO:0000256" key="5">
    <source>
        <dbReference type="ARBA" id="ARBA00022927"/>
    </source>
</evidence>
<dbReference type="AlphaFoldDB" id="A0A8W8HX33"/>
<dbReference type="OMA" id="DNPRRQT"/>
<dbReference type="GO" id="GO:0000139">
    <property type="term" value="C:Golgi membrane"/>
    <property type="evidence" value="ECO:0007669"/>
    <property type="project" value="UniProtKB-SubCell"/>
</dbReference>
<evidence type="ECO:0000256" key="4">
    <source>
        <dbReference type="ARBA" id="ARBA00022448"/>
    </source>
</evidence>
<proteinExistence type="inferred from homology"/>
<evidence type="ECO:0000256" key="8">
    <source>
        <dbReference type="SAM" id="MobiDB-lite"/>
    </source>
</evidence>
<feature type="compositionally biased region" description="Low complexity" evidence="8">
    <location>
        <begin position="656"/>
        <end position="676"/>
    </location>
</feature>
<dbReference type="GO" id="GO:0017119">
    <property type="term" value="C:Golgi transport complex"/>
    <property type="evidence" value="ECO:0007669"/>
    <property type="project" value="InterPro"/>
</dbReference>
<feature type="region of interest" description="Disordered" evidence="8">
    <location>
        <begin position="653"/>
        <end position="676"/>
    </location>
</feature>
<dbReference type="GO" id="GO:0006891">
    <property type="term" value="P:intra-Golgi vesicle-mediated transport"/>
    <property type="evidence" value="ECO:0007669"/>
    <property type="project" value="InterPro"/>
</dbReference>
<keyword evidence="5" id="KW-0653">Protein transport</keyword>
<dbReference type="PANTHER" id="PTHR31658:SF0">
    <property type="entry name" value="CONSERVED OLIGOMERIC GOLGI COMPLEX SUBUNIT 1"/>
    <property type="match status" value="1"/>
</dbReference>
<evidence type="ECO:0000256" key="7">
    <source>
        <dbReference type="ARBA" id="ARBA00023136"/>
    </source>
</evidence>
<comment type="subcellular location">
    <subcellularLocation>
        <location evidence="1">Golgi apparatus membrane</location>
        <topology evidence="1">Peripheral membrane protein</topology>
    </subcellularLocation>
</comment>
<evidence type="ECO:0000313" key="9">
    <source>
        <dbReference type="EnsemblMetazoa" id="G11461.1:cds"/>
    </source>
</evidence>
<reference evidence="9" key="1">
    <citation type="submission" date="2022-08" db="UniProtKB">
        <authorList>
            <consortium name="EnsemblMetazoa"/>
        </authorList>
    </citation>
    <scope>IDENTIFICATION</scope>
    <source>
        <strain evidence="9">05x7-T-G4-1.051#20</strain>
    </source>
</reference>
<sequence length="1004" mass="112917">MNKIANSDKNVNHYLPLWNSSSDANMAKHQDTRSAKSLPVHEMDTNILFEKFTVEEIREIEKKTRADIERKKEDLRIMVGERYRDLIEAADTITEMKNSAQNVMSSIAKMEDMCRQLKQRHMVRGTSFQQRMSSGHQGGKKQEVHFYGIASQIKLLLDMPEKIWSALDEEDYLTATQHFLLSRHIHTSLQLESQQSGNLLSMFPVLTRQWAAISHFRTTILQGCRNVLKQPAAKDEQIARVLCSIIVLEDSTPRQVFNEFLLARTTAVQQLFHPSHQNASVKEQISLVVQLITTTVHQIHTVFYSPAEPSDIPCNLLLTILTEITSEKQGARLLETHGSMSAKSLPKSVLEFVPTLRSHAVPVSVQHLQDNCQQWINTCMNNVTSGVGKLLSFVNTVKRLADIRDQVWLYLKQDSCMQGWDLVCQRILNQPLSIWHGFLQPLFISRVKALIKFQLESSTEVTKRQISKVVMAIGSGEEGGIADTDLAGYIWHESPGDIPVNMAWTTATSRSNSDNPGGLIMKAKAYTPVIQSLCKTYEEKLQGLLQDALSYLSLLTPVEESKSSQPEAFDRLSDSDALYVHIQTSCKACLEELIKYFKEHLTLWEKALHDIKDPGINQMTQDKVLLIGRLCSAIGDMVPALQQCIMGKSAIHGPDSASSRVLKKQSSSSGGKVSENSEWSSSKERLCNCHREAYRIWVDHLTLSVVTKLRNALSSKEHKNALIYCTRWDEVSIEEETEDGKKISSKIRVPMQASWYVQNLLYSLCREINRVGGHAVQRGTLHQLVSKVTDEVMKSFEEVVSNSRKKDSNCLPLTQQRALQLIFDVKFILQIIPRKDDTVEGKSYQKAAARIIESLEEKVDPFDLDVFSPYMQSHLMKQGQRSAVLYGALTSLDRLGLFSAGRPLQSGQSEQHNVLPLTSCPSRFTLLPISTQPIRSSIQAPALQKSLYKAKASEGRSHTLTETAAAVLPQTSSMQKESSFYNKLGSMSSMSELSSWFSNIGSKS</sequence>
<keyword evidence="6" id="KW-0333">Golgi apparatus</keyword>
<protein>
    <recommendedName>
        <fullName evidence="3">Conserved oligomeric Golgi complex subunit 1</fullName>
    </recommendedName>
</protein>
<evidence type="ECO:0000313" key="10">
    <source>
        <dbReference type="Proteomes" id="UP000005408"/>
    </source>
</evidence>
<evidence type="ECO:0000256" key="2">
    <source>
        <dbReference type="ARBA" id="ARBA00006653"/>
    </source>
</evidence>
<keyword evidence="10" id="KW-1185">Reference proteome</keyword>
<keyword evidence="4" id="KW-0813">Transport</keyword>
<evidence type="ECO:0000256" key="6">
    <source>
        <dbReference type="ARBA" id="ARBA00023034"/>
    </source>
</evidence>
<comment type="similarity">
    <text evidence="2">Belongs to the COG1 family.</text>
</comment>